<comment type="cofactor">
    <cofactor evidence="1">
        <name>Mg(2+)</name>
        <dbReference type="ChEBI" id="CHEBI:18420"/>
    </cofactor>
</comment>
<keyword evidence="3 5" id="KW-0378">Hydrolase</keyword>
<dbReference type="OrthoDB" id="367448at2"/>
<accession>A0A1Q9A6T6</accession>
<dbReference type="SUPFAM" id="SSF56784">
    <property type="entry name" value="HAD-like"/>
    <property type="match status" value="1"/>
</dbReference>
<dbReference type="PANTHER" id="PTHR46470:SF2">
    <property type="entry name" value="GLYCERALDEHYDE 3-PHOSPHATE PHOSPHATASE"/>
    <property type="match status" value="1"/>
</dbReference>
<dbReference type="InterPro" id="IPR051400">
    <property type="entry name" value="HAD-like_hydrolase"/>
</dbReference>
<keyword evidence="4" id="KW-0460">Magnesium</keyword>
<evidence type="ECO:0000256" key="2">
    <source>
        <dbReference type="ARBA" id="ARBA00022723"/>
    </source>
</evidence>
<dbReference type="GO" id="GO:0016791">
    <property type="term" value="F:phosphatase activity"/>
    <property type="evidence" value="ECO:0007669"/>
    <property type="project" value="TreeGrafter"/>
</dbReference>
<comment type="caution">
    <text evidence="6">The sequence shown here is derived from an EMBL/GenBank/DDBJ whole genome shotgun (WGS) entry which is preliminary data.</text>
</comment>
<protein>
    <submittedName>
        <fullName evidence="5">Putative hydrolase of the HAD superfamily</fullName>
    </submittedName>
</protein>
<evidence type="ECO:0000313" key="7">
    <source>
        <dbReference type="Proteomes" id="UP000185598"/>
    </source>
</evidence>
<dbReference type="Gene3D" id="3.40.50.1000">
    <property type="entry name" value="HAD superfamily/HAD-like"/>
    <property type="match status" value="1"/>
</dbReference>
<evidence type="ECO:0000256" key="3">
    <source>
        <dbReference type="ARBA" id="ARBA00022801"/>
    </source>
</evidence>
<keyword evidence="2" id="KW-0479">Metal-binding</keyword>
<reference evidence="5 8" key="2">
    <citation type="submission" date="2020-08" db="EMBL/GenBank/DDBJ databases">
        <title>Genomic Encyclopedia of Type Strains, Phase IV (KMG-IV): sequencing the most valuable type-strain genomes for metagenomic binning, comparative biology and taxonomic classification.</title>
        <authorList>
            <person name="Goeker M."/>
        </authorList>
    </citation>
    <scope>NUCLEOTIDE SEQUENCE [LARGE SCALE GENOMIC DNA]</scope>
    <source>
        <strain evidence="5 8">DSM 100021</strain>
    </source>
</reference>
<dbReference type="InterPro" id="IPR036412">
    <property type="entry name" value="HAD-like_sf"/>
</dbReference>
<dbReference type="EMBL" id="JACIED010000003">
    <property type="protein sequence ID" value="MBB4008557.1"/>
    <property type="molecule type" value="Genomic_DNA"/>
</dbReference>
<organism evidence="6 7">
    <name type="scientific">Allorhizobium taibaishanense</name>
    <dbReference type="NCBI Taxonomy" id="887144"/>
    <lineage>
        <taxon>Bacteria</taxon>
        <taxon>Pseudomonadati</taxon>
        <taxon>Pseudomonadota</taxon>
        <taxon>Alphaproteobacteria</taxon>
        <taxon>Hyphomicrobiales</taxon>
        <taxon>Rhizobiaceae</taxon>
        <taxon>Rhizobium/Agrobacterium group</taxon>
        <taxon>Allorhizobium</taxon>
    </lineage>
</organism>
<dbReference type="InterPro" id="IPR023214">
    <property type="entry name" value="HAD_sf"/>
</dbReference>
<dbReference type="STRING" id="887144.BJF91_13335"/>
<dbReference type="GO" id="GO:0046872">
    <property type="term" value="F:metal ion binding"/>
    <property type="evidence" value="ECO:0007669"/>
    <property type="project" value="UniProtKB-KW"/>
</dbReference>
<dbReference type="Pfam" id="PF00702">
    <property type="entry name" value="Hydrolase"/>
    <property type="match status" value="1"/>
</dbReference>
<evidence type="ECO:0000256" key="1">
    <source>
        <dbReference type="ARBA" id="ARBA00001946"/>
    </source>
</evidence>
<gene>
    <name evidence="6" type="ORF">BJF91_13335</name>
    <name evidence="5" type="ORF">GGQ71_002837</name>
</gene>
<evidence type="ECO:0000313" key="8">
    <source>
        <dbReference type="Proteomes" id="UP000544107"/>
    </source>
</evidence>
<keyword evidence="7" id="KW-1185">Reference proteome</keyword>
<proteinExistence type="predicted"/>
<sequence>MNEQKGNARRLAAIFLDCGDTLVDERSEVKLADSEIVVSAELIPGADTVVETLKRMGHVLVLVADGPVATFENVLKPRGLWQHFSHHVISERVGVHKPDPAMFRAALAAIGLGEDRAGDVVMVGNNLSRDILGANHMGMTSVFLKWSTLRSHVPACEDEIPDYTIEQITDLPSLIARLDTGLTKSADTKGAKSVKSL</sequence>
<reference evidence="6 7" key="1">
    <citation type="submission" date="2016-09" db="EMBL/GenBank/DDBJ databases">
        <title>Rhizobium oryziradicis sp. nov., isolated from the root of rice.</title>
        <authorList>
            <person name="Zhao J."/>
            <person name="Zhang X."/>
        </authorList>
    </citation>
    <scope>NUCLEOTIDE SEQUENCE [LARGE SCALE GENOMIC DNA]</scope>
    <source>
        <strain evidence="6 7">14971</strain>
    </source>
</reference>
<dbReference type="EMBL" id="MKIN01000021">
    <property type="protein sequence ID" value="OLP50293.1"/>
    <property type="molecule type" value="Genomic_DNA"/>
</dbReference>
<dbReference type="RefSeq" id="WP_075614185.1">
    <property type="nucleotide sequence ID" value="NZ_JACIED010000003.1"/>
</dbReference>
<evidence type="ECO:0000313" key="5">
    <source>
        <dbReference type="EMBL" id="MBB4008557.1"/>
    </source>
</evidence>
<dbReference type="InterPro" id="IPR006439">
    <property type="entry name" value="HAD-SF_hydro_IA"/>
</dbReference>
<dbReference type="AlphaFoldDB" id="A0A1Q9A6T6"/>
<evidence type="ECO:0000313" key="6">
    <source>
        <dbReference type="EMBL" id="OLP50293.1"/>
    </source>
</evidence>
<dbReference type="PANTHER" id="PTHR46470">
    <property type="entry name" value="N-ACYLNEURAMINATE-9-PHOSPHATASE"/>
    <property type="match status" value="1"/>
</dbReference>
<dbReference type="Proteomes" id="UP000544107">
    <property type="component" value="Unassembled WGS sequence"/>
</dbReference>
<dbReference type="GO" id="GO:0044281">
    <property type="term" value="P:small molecule metabolic process"/>
    <property type="evidence" value="ECO:0007669"/>
    <property type="project" value="UniProtKB-ARBA"/>
</dbReference>
<dbReference type="Proteomes" id="UP000185598">
    <property type="component" value="Unassembled WGS sequence"/>
</dbReference>
<name>A0A1Q9A6T6_9HYPH</name>
<dbReference type="NCBIfam" id="TIGR01549">
    <property type="entry name" value="HAD-SF-IA-v1"/>
    <property type="match status" value="1"/>
</dbReference>
<evidence type="ECO:0000256" key="4">
    <source>
        <dbReference type="ARBA" id="ARBA00022842"/>
    </source>
</evidence>